<proteinExistence type="inferred from homology"/>
<evidence type="ECO:0000256" key="5">
    <source>
        <dbReference type="ARBA" id="ARBA00022598"/>
    </source>
</evidence>
<sequence>MAETRDLLIEIGTEELPPKALRKLSESLLQELSHGLQAAGLIYGDLKGYGAPRRLAVWVQALTVSQPEQVLERRGPALAAAFNEEGKPTAAARGFAGSCGVPVEALESLKNEKGAWLVYRQRQQGAPTRELLPAILAQALQALPIPKPMRWSDLPGEFIRPVHWLVLLFGEEVIPATLLGVQAGRETQGHRFHHPEPLYLTEPAAYATLLETEGKVLADFAVRREAIYTQVVAAAQQMGGKALIEEALLDEVTGLVEWPVALAGQFDGDFLKLPAEVLIATMQDHQKYFPVQDEQGHLLPCFITVCNIESQRPEVVVEGNERVIRPRLTDAAFFYATDRKESLASRCERLKKITFQEKLGSVFERTERLAKLAWHIAKDIGGNGDWAKRAGLLSKCDLVTEMVTEFPELQGSMGRYYALHDHEPQEVAEALREQYLPRFAGDVLPRTATGQALSLADRLDTLVGLFGIGAPPSGDKDPYGLRRAALGVLRIIIESGLALDLPSLLKRACETYNDRLTEKNTAVQVHAYLLERLRGYYLEAGFRPDEIEAVLAVRPDQPLDFDRRLKAVASFRKLPEAESLSAANKRIRNILRKSGEKLPAQIESDLLQDPAEQTLATQMYSLEREMMPLLERQDHRATLTALAGLRGAVDQFFDEVMVMVEDPKLRANRLALLARLQTLFLQVADISRLQA</sequence>
<dbReference type="HOGENOM" id="CLU_007220_2_2_6"/>
<comment type="similarity">
    <text evidence="2 11">Belongs to the class-II aminoacyl-tRNA synthetase family.</text>
</comment>
<name>A0A0E2ZQP8_9GAMM</name>
<comment type="caution">
    <text evidence="13">The sequence shown here is derived from an EMBL/GenBank/DDBJ whole genome shotgun (WGS) entry which is preliminary data.</text>
</comment>
<keyword evidence="8 11" id="KW-0648">Protein biosynthesis</keyword>
<dbReference type="InterPro" id="IPR015944">
    <property type="entry name" value="Gly-tRNA-synth_bsu"/>
</dbReference>
<dbReference type="PROSITE" id="PS50861">
    <property type="entry name" value="AA_TRNA_LIGASE_II_GLYAB"/>
    <property type="match status" value="1"/>
</dbReference>
<keyword evidence="5 11" id="KW-0436">Ligase</keyword>
<evidence type="ECO:0000313" key="13">
    <source>
        <dbReference type="EMBL" id="KFI20682.1"/>
    </source>
</evidence>
<dbReference type="Pfam" id="PF05746">
    <property type="entry name" value="DALR_1"/>
    <property type="match status" value="1"/>
</dbReference>
<comment type="catalytic activity">
    <reaction evidence="10 11">
        <text>tRNA(Gly) + glycine + ATP = glycyl-tRNA(Gly) + AMP + diphosphate</text>
        <dbReference type="Rhea" id="RHEA:16013"/>
        <dbReference type="Rhea" id="RHEA-COMP:9664"/>
        <dbReference type="Rhea" id="RHEA-COMP:9683"/>
        <dbReference type="ChEBI" id="CHEBI:30616"/>
        <dbReference type="ChEBI" id="CHEBI:33019"/>
        <dbReference type="ChEBI" id="CHEBI:57305"/>
        <dbReference type="ChEBI" id="CHEBI:78442"/>
        <dbReference type="ChEBI" id="CHEBI:78522"/>
        <dbReference type="ChEBI" id="CHEBI:456215"/>
        <dbReference type="EC" id="6.1.1.14"/>
    </reaction>
</comment>
<gene>
    <name evidence="11 13" type="primary">glyS</name>
    <name evidence="13" type="ORF">IB75_01900</name>
</gene>
<dbReference type="GO" id="GO:0004814">
    <property type="term" value="F:arginine-tRNA ligase activity"/>
    <property type="evidence" value="ECO:0007669"/>
    <property type="project" value="InterPro"/>
</dbReference>
<dbReference type="Pfam" id="PF02092">
    <property type="entry name" value="tRNA_synt_2f"/>
    <property type="match status" value="1"/>
</dbReference>
<reference evidence="13 14" key="1">
    <citation type="submission" date="2014-07" db="EMBL/GenBank/DDBJ databases">
        <title>Comparative analysis of Nitrosococcus oceani genome inventories of strains from Pacific and Atlantic gyres.</title>
        <authorList>
            <person name="Lim C.K."/>
            <person name="Wang L."/>
            <person name="Sayavedra-Soto L.A."/>
            <person name="Klotz M.G."/>
        </authorList>
    </citation>
    <scope>NUCLEOTIDE SEQUENCE [LARGE SCALE GENOMIC DNA]</scope>
    <source>
        <strain evidence="13 14">C-27</strain>
    </source>
</reference>
<feature type="domain" description="DALR anticodon binding" evidence="12">
    <location>
        <begin position="586"/>
        <end position="689"/>
    </location>
</feature>
<dbReference type="InterPro" id="IPR006194">
    <property type="entry name" value="Gly-tRNA-synth_heterodimer"/>
</dbReference>
<evidence type="ECO:0000256" key="9">
    <source>
        <dbReference type="ARBA" id="ARBA00023146"/>
    </source>
</evidence>
<keyword evidence="4 11" id="KW-0963">Cytoplasm</keyword>
<dbReference type="SMART" id="SM00836">
    <property type="entry name" value="DALR_1"/>
    <property type="match status" value="1"/>
</dbReference>
<dbReference type="HAMAP" id="MF_00255">
    <property type="entry name" value="Gly_tRNA_synth_beta"/>
    <property type="match status" value="1"/>
</dbReference>
<dbReference type="GO" id="GO:0005524">
    <property type="term" value="F:ATP binding"/>
    <property type="evidence" value="ECO:0007669"/>
    <property type="project" value="UniProtKB-UniRule"/>
</dbReference>
<evidence type="ECO:0000256" key="7">
    <source>
        <dbReference type="ARBA" id="ARBA00022840"/>
    </source>
</evidence>
<evidence type="ECO:0000256" key="3">
    <source>
        <dbReference type="ARBA" id="ARBA00011209"/>
    </source>
</evidence>
<protein>
    <recommendedName>
        <fullName evidence="11">Glycine--tRNA ligase beta subunit</fullName>
        <ecNumber evidence="11">6.1.1.14</ecNumber>
    </recommendedName>
    <alternativeName>
        <fullName evidence="11">Glycyl-tRNA synthetase beta subunit</fullName>
        <shortName evidence="11">GlyRS</shortName>
    </alternativeName>
</protein>
<dbReference type="AlphaFoldDB" id="A0A0E2ZQP8"/>
<comment type="subcellular location">
    <subcellularLocation>
        <location evidence="1 11">Cytoplasm</location>
    </subcellularLocation>
</comment>
<dbReference type="GO" id="GO:0004820">
    <property type="term" value="F:glycine-tRNA ligase activity"/>
    <property type="evidence" value="ECO:0007669"/>
    <property type="project" value="UniProtKB-UniRule"/>
</dbReference>
<dbReference type="OrthoDB" id="9775440at2"/>
<dbReference type="PANTHER" id="PTHR30075">
    <property type="entry name" value="GLYCYL-TRNA SYNTHETASE"/>
    <property type="match status" value="1"/>
</dbReference>
<evidence type="ECO:0000313" key="14">
    <source>
        <dbReference type="Proteomes" id="UP000028839"/>
    </source>
</evidence>
<dbReference type="InterPro" id="IPR009080">
    <property type="entry name" value="tRNAsynth_Ia_anticodon-bd"/>
</dbReference>
<evidence type="ECO:0000256" key="2">
    <source>
        <dbReference type="ARBA" id="ARBA00008226"/>
    </source>
</evidence>
<dbReference type="EMBL" id="JPGN01000011">
    <property type="protein sequence ID" value="KFI20682.1"/>
    <property type="molecule type" value="Genomic_DNA"/>
</dbReference>
<evidence type="ECO:0000256" key="4">
    <source>
        <dbReference type="ARBA" id="ARBA00022490"/>
    </source>
</evidence>
<evidence type="ECO:0000259" key="12">
    <source>
        <dbReference type="SMART" id="SM00836"/>
    </source>
</evidence>
<keyword evidence="7 11" id="KW-0067">ATP-binding</keyword>
<dbReference type="GO" id="GO:0006426">
    <property type="term" value="P:glycyl-tRNA aminoacylation"/>
    <property type="evidence" value="ECO:0007669"/>
    <property type="project" value="UniProtKB-UniRule"/>
</dbReference>
<dbReference type="NCBIfam" id="TIGR00211">
    <property type="entry name" value="glyS"/>
    <property type="match status" value="1"/>
</dbReference>
<dbReference type="Proteomes" id="UP000028839">
    <property type="component" value="Unassembled WGS sequence"/>
</dbReference>
<dbReference type="SUPFAM" id="SSF47323">
    <property type="entry name" value="Anticodon-binding domain of a subclass of class I aminoacyl-tRNA synthetases"/>
    <property type="match status" value="1"/>
</dbReference>
<dbReference type="EC" id="6.1.1.14" evidence="11"/>
<evidence type="ECO:0000256" key="1">
    <source>
        <dbReference type="ARBA" id="ARBA00004496"/>
    </source>
</evidence>
<accession>A0A0E2ZQP8</accession>
<dbReference type="SUPFAM" id="SSF109604">
    <property type="entry name" value="HD-domain/PDEase-like"/>
    <property type="match status" value="1"/>
</dbReference>
<dbReference type="PRINTS" id="PR01045">
    <property type="entry name" value="TRNASYNTHGB"/>
</dbReference>
<evidence type="ECO:0000256" key="11">
    <source>
        <dbReference type="HAMAP-Rule" id="MF_00255"/>
    </source>
</evidence>
<keyword evidence="9 11" id="KW-0030">Aminoacyl-tRNA synthetase</keyword>
<keyword evidence="6 11" id="KW-0547">Nucleotide-binding</keyword>
<evidence type="ECO:0000256" key="8">
    <source>
        <dbReference type="ARBA" id="ARBA00022917"/>
    </source>
</evidence>
<evidence type="ECO:0000256" key="6">
    <source>
        <dbReference type="ARBA" id="ARBA00022741"/>
    </source>
</evidence>
<dbReference type="InterPro" id="IPR008909">
    <property type="entry name" value="DALR_anticod-bd"/>
</dbReference>
<organism evidence="13 14">
    <name type="scientific">Nitrosococcus oceani C-27</name>
    <dbReference type="NCBI Taxonomy" id="314279"/>
    <lineage>
        <taxon>Bacteria</taxon>
        <taxon>Pseudomonadati</taxon>
        <taxon>Pseudomonadota</taxon>
        <taxon>Gammaproteobacteria</taxon>
        <taxon>Chromatiales</taxon>
        <taxon>Chromatiaceae</taxon>
        <taxon>Nitrosococcus</taxon>
    </lineage>
</organism>
<dbReference type="GO" id="GO:0006420">
    <property type="term" value="P:arginyl-tRNA aminoacylation"/>
    <property type="evidence" value="ECO:0007669"/>
    <property type="project" value="InterPro"/>
</dbReference>
<dbReference type="Gene3D" id="1.10.730.10">
    <property type="entry name" value="Isoleucyl-tRNA Synthetase, Domain 1"/>
    <property type="match status" value="1"/>
</dbReference>
<comment type="subunit">
    <text evidence="3 11">Tetramer of two alpha and two beta subunits.</text>
</comment>
<dbReference type="GO" id="GO:0005829">
    <property type="term" value="C:cytosol"/>
    <property type="evidence" value="ECO:0007669"/>
    <property type="project" value="TreeGrafter"/>
</dbReference>
<dbReference type="PANTHER" id="PTHR30075:SF2">
    <property type="entry name" value="GLYCINE--TRNA LIGASE, CHLOROPLASTIC_MITOCHONDRIAL 2"/>
    <property type="match status" value="1"/>
</dbReference>
<evidence type="ECO:0000256" key="10">
    <source>
        <dbReference type="ARBA" id="ARBA00047937"/>
    </source>
</evidence>